<name>A0ABR1QFV1_9PEZI</name>
<dbReference type="RefSeq" id="XP_066700901.1">
    <property type="nucleotide sequence ID" value="XM_066844789.1"/>
</dbReference>
<gene>
    <name evidence="1" type="ORF">PG986_008567</name>
</gene>
<keyword evidence="2" id="KW-1185">Reference proteome</keyword>
<dbReference type="Proteomes" id="UP001391051">
    <property type="component" value="Unassembled WGS sequence"/>
</dbReference>
<evidence type="ECO:0000313" key="1">
    <source>
        <dbReference type="EMBL" id="KAK7952839.1"/>
    </source>
</evidence>
<dbReference type="GeneID" id="92077851"/>
<dbReference type="EMBL" id="JAQQWE010000005">
    <property type="protein sequence ID" value="KAK7952839.1"/>
    <property type="molecule type" value="Genomic_DNA"/>
</dbReference>
<sequence>MVQFCCGVCDCGAAGLPNYPQCSAKFGGGGGSSGALRLKRNGTLITPAYEGPAEPVAETEITPRMGDNPFLRAPVGLATREDEKPKGVCAGDWKPGPNDGDDMYIRPADGGTIVKVEVEGAEGGTEYQITRSRTQSWSTTVEMSLGIADVLSLGLSFSSTFEESITDSGTASFTVPEGETGYIIFTAYLMCSVGSGTCRGEKIEGEFCTPYRQTNGEMAGEYSVVING</sequence>
<proteinExistence type="predicted"/>
<dbReference type="InterPro" id="IPR045702">
    <property type="entry name" value="DUF6060"/>
</dbReference>
<protein>
    <submittedName>
        <fullName evidence="1">Uncharacterized protein</fullName>
    </submittedName>
</protein>
<accession>A0ABR1QFV1</accession>
<comment type="caution">
    <text evidence="1">The sequence shown here is derived from an EMBL/GenBank/DDBJ whole genome shotgun (WGS) entry which is preliminary data.</text>
</comment>
<organism evidence="1 2">
    <name type="scientific">Apiospora aurea</name>
    <dbReference type="NCBI Taxonomy" id="335848"/>
    <lineage>
        <taxon>Eukaryota</taxon>
        <taxon>Fungi</taxon>
        <taxon>Dikarya</taxon>
        <taxon>Ascomycota</taxon>
        <taxon>Pezizomycotina</taxon>
        <taxon>Sordariomycetes</taxon>
        <taxon>Xylariomycetidae</taxon>
        <taxon>Amphisphaeriales</taxon>
        <taxon>Apiosporaceae</taxon>
        <taxon>Apiospora</taxon>
    </lineage>
</organism>
<evidence type="ECO:0000313" key="2">
    <source>
        <dbReference type="Proteomes" id="UP001391051"/>
    </source>
</evidence>
<reference evidence="1 2" key="1">
    <citation type="submission" date="2023-01" db="EMBL/GenBank/DDBJ databases">
        <title>Analysis of 21 Apiospora genomes using comparative genomics revels a genus with tremendous synthesis potential of carbohydrate active enzymes and secondary metabolites.</title>
        <authorList>
            <person name="Sorensen T."/>
        </authorList>
    </citation>
    <scope>NUCLEOTIDE SEQUENCE [LARGE SCALE GENOMIC DNA]</scope>
    <source>
        <strain evidence="1 2">CBS 24483</strain>
    </source>
</reference>
<dbReference type="Pfam" id="PF19535">
    <property type="entry name" value="DUF6060"/>
    <property type="match status" value="1"/>
</dbReference>